<organism evidence="1 2">
    <name type="scientific">Choristoneura fumiferana</name>
    <name type="common">Spruce budworm moth</name>
    <name type="synonym">Archips fumiferana</name>
    <dbReference type="NCBI Taxonomy" id="7141"/>
    <lineage>
        <taxon>Eukaryota</taxon>
        <taxon>Metazoa</taxon>
        <taxon>Ecdysozoa</taxon>
        <taxon>Arthropoda</taxon>
        <taxon>Hexapoda</taxon>
        <taxon>Insecta</taxon>
        <taxon>Pterygota</taxon>
        <taxon>Neoptera</taxon>
        <taxon>Endopterygota</taxon>
        <taxon>Lepidoptera</taxon>
        <taxon>Glossata</taxon>
        <taxon>Ditrysia</taxon>
        <taxon>Tortricoidea</taxon>
        <taxon>Tortricidae</taxon>
        <taxon>Tortricinae</taxon>
        <taxon>Choristoneura</taxon>
    </lineage>
</organism>
<gene>
    <name evidence="1" type="ORF">MSG28_014553</name>
</gene>
<dbReference type="EMBL" id="CM046126">
    <property type="protein sequence ID" value="KAI8426875.1"/>
    <property type="molecule type" value="Genomic_DNA"/>
</dbReference>
<name>A0ACC0JRS9_CHOFU</name>
<comment type="caution">
    <text evidence="1">The sequence shown here is derived from an EMBL/GenBank/DDBJ whole genome shotgun (WGS) entry which is preliminary data.</text>
</comment>
<dbReference type="Proteomes" id="UP001064048">
    <property type="component" value="Chromosome 26"/>
</dbReference>
<protein>
    <submittedName>
        <fullName evidence="1">Uncharacterized protein</fullName>
    </submittedName>
</protein>
<keyword evidence="2" id="KW-1185">Reference proteome</keyword>
<accession>A0ACC0JRS9</accession>
<evidence type="ECO:0000313" key="2">
    <source>
        <dbReference type="Proteomes" id="UP001064048"/>
    </source>
</evidence>
<reference evidence="1 2" key="1">
    <citation type="journal article" date="2022" name="Genome Biol. Evol.">
        <title>The Spruce Budworm Genome: Reconstructing the Evolutionary History of Antifreeze Proteins.</title>
        <authorList>
            <person name="Beliveau C."/>
            <person name="Gagne P."/>
            <person name="Picq S."/>
            <person name="Vernygora O."/>
            <person name="Keeling C.I."/>
            <person name="Pinkney K."/>
            <person name="Doucet D."/>
            <person name="Wen F."/>
            <person name="Johnston J.S."/>
            <person name="Maaroufi H."/>
            <person name="Boyle B."/>
            <person name="Laroche J."/>
            <person name="Dewar K."/>
            <person name="Juretic N."/>
            <person name="Blackburn G."/>
            <person name="Nisole A."/>
            <person name="Brunet B."/>
            <person name="Brandao M."/>
            <person name="Lumley L."/>
            <person name="Duan J."/>
            <person name="Quan G."/>
            <person name="Lucarotti C.J."/>
            <person name="Roe A.D."/>
            <person name="Sperling F.A.H."/>
            <person name="Levesque R.C."/>
            <person name="Cusson M."/>
        </authorList>
    </citation>
    <scope>NUCLEOTIDE SEQUENCE [LARGE SCALE GENOMIC DNA]</scope>
    <source>
        <strain evidence="1">Glfc:IPQL:Cfum</strain>
    </source>
</reference>
<evidence type="ECO:0000313" key="1">
    <source>
        <dbReference type="EMBL" id="KAI8426875.1"/>
    </source>
</evidence>
<proteinExistence type="predicted"/>
<sequence>MTFTDMPYQELTCEVGLVCSLVLRDGSVFQGRSFGVQLPADGEVGLPVEPVNVMGGRGKVGANVPQFVAGGDVTSEEAVDRASVSYEKRAELATNQVARQLFEIIALKKAISAFLGLQIKQLSNIGNTVFAVFEWIVQNWGRDRLCHCPFFAREGILKALNGSTNGVSRGVFLLAEVSREGNLITPDYIKATVERAAKFPDLITGFVCQNKDIFNDPGLIQLTPGVQLKTSGDGHGQIYNTPEKVVLDKGADIAVVGRGYAELKCGGVPAMKTHTDCMTSRNIVKYPGFIDVHGHVRVPEATYKEDCVLHRSCASWWNHEHLLCYAKH</sequence>